<comment type="caution">
    <text evidence="1">The sequence shown here is derived from an EMBL/GenBank/DDBJ whole genome shotgun (WGS) entry which is preliminary data.</text>
</comment>
<evidence type="ECO:0000313" key="2">
    <source>
        <dbReference type="Proteomes" id="UP001236569"/>
    </source>
</evidence>
<proteinExistence type="predicted"/>
<evidence type="ECO:0000313" key="1">
    <source>
        <dbReference type="EMBL" id="MDI9864289.1"/>
    </source>
</evidence>
<dbReference type="SUPFAM" id="SSF49899">
    <property type="entry name" value="Concanavalin A-like lectins/glucanases"/>
    <property type="match status" value="1"/>
</dbReference>
<gene>
    <name evidence="1" type="ORF">QM480_08130</name>
</gene>
<name>A0ABT6YL27_9BACT</name>
<sequence length="277" mass="29540">MNIFKNKSLLAGLLGSTMLLSSCYEKFDASTYAPAVSIGGYTSTSEIAPSNLVGYWSFDNSYIDAVSKTAGEATGTSFAGGVKGQAMVGGIDKYVVSNVPSAIQNLSSFTVTTWVNMKKNDAGIVGLVDIANSGSFWGNLTIFLENGATDAKGLLKVHVNNAGKDAWLGNYDLNNLWNTWANIAVTYDATSSTFKVYYNGNKIATQVVAGYGGIKFQNASKMVFGTVQFQTSPSLNGGDKQSWASFLNGQLDEVRIYNKALAENEVNALVKLEGRGK</sequence>
<organism evidence="1 2">
    <name type="scientific">Flectobacillus longus</name>
    <dbReference type="NCBI Taxonomy" id="2984207"/>
    <lineage>
        <taxon>Bacteria</taxon>
        <taxon>Pseudomonadati</taxon>
        <taxon>Bacteroidota</taxon>
        <taxon>Cytophagia</taxon>
        <taxon>Cytophagales</taxon>
        <taxon>Flectobacillaceae</taxon>
        <taxon>Flectobacillus</taxon>
    </lineage>
</organism>
<dbReference type="RefSeq" id="WP_283369496.1">
    <property type="nucleotide sequence ID" value="NZ_JASHID010000004.1"/>
</dbReference>
<dbReference type="Pfam" id="PF13385">
    <property type="entry name" value="Laminin_G_3"/>
    <property type="match status" value="1"/>
</dbReference>
<reference evidence="1 2" key="1">
    <citation type="submission" date="2023-05" db="EMBL/GenBank/DDBJ databases">
        <title>Novel species of genus Flectobacillus isolated from stream in China.</title>
        <authorList>
            <person name="Lu H."/>
        </authorList>
    </citation>
    <scope>NUCLEOTIDE SEQUENCE [LARGE SCALE GENOMIC DNA]</scope>
    <source>
        <strain evidence="1 2">DC10W</strain>
    </source>
</reference>
<dbReference type="Proteomes" id="UP001236569">
    <property type="component" value="Unassembled WGS sequence"/>
</dbReference>
<dbReference type="InterPro" id="IPR013320">
    <property type="entry name" value="ConA-like_dom_sf"/>
</dbReference>
<accession>A0ABT6YL27</accession>
<dbReference type="Gene3D" id="2.60.120.200">
    <property type="match status" value="1"/>
</dbReference>
<protein>
    <submittedName>
        <fullName evidence="1">LamG domain-containing protein</fullName>
    </submittedName>
</protein>
<dbReference type="PROSITE" id="PS51257">
    <property type="entry name" value="PROKAR_LIPOPROTEIN"/>
    <property type="match status" value="1"/>
</dbReference>
<dbReference type="EMBL" id="JASHID010000004">
    <property type="protein sequence ID" value="MDI9864289.1"/>
    <property type="molecule type" value="Genomic_DNA"/>
</dbReference>
<keyword evidence="2" id="KW-1185">Reference proteome</keyword>